<dbReference type="PROSITE" id="PS51257">
    <property type="entry name" value="PROKAR_LIPOPROTEIN"/>
    <property type="match status" value="1"/>
</dbReference>
<proteinExistence type="predicted"/>
<dbReference type="EMBL" id="NMQW01000066">
    <property type="protein sequence ID" value="OXM82534.1"/>
    <property type="molecule type" value="Genomic_DNA"/>
</dbReference>
<feature type="domain" description="GerMN" evidence="2">
    <location>
        <begin position="71"/>
        <end position="179"/>
    </location>
</feature>
<keyword evidence="4" id="KW-1185">Reference proteome</keyword>
<dbReference type="AlphaFoldDB" id="A0A229UGK8"/>
<name>A0A229UGK8_9BACL</name>
<organism evidence="3 4">
    <name type="scientific">Paenibacillus rigui</name>
    <dbReference type="NCBI Taxonomy" id="554312"/>
    <lineage>
        <taxon>Bacteria</taxon>
        <taxon>Bacillati</taxon>
        <taxon>Bacillota</taxon>
        <taxon>Bacilli</taxon>
        <taxon>Bacillales</taxon>
        <taxon>Paenibacillaceae</taxon>
        <taxon>Paenibacillus</taxon>
    </lineage>
</organism>
<feature type="region of interest" description="Disordered" evidence="1">
    <location>
        <begin position="26"/>
        <end position="68"/>
    </location>
</feature>
<comment type="caution">
    <text evidence="3">The sequence shown here is derived from an EMBL/GenBank/DDBJ whole genome shotgun (WGS) entry which is preliminary data.</text>
</comment>
<dbReference type="Proteomes" id="UP000215509">
    <property type="component" value="Unassembled WGS sequence"/>
</dbReference>
<sequence>MPKHTLRGIVLLGAIALALSGCGQKPALSGGPASHGSEPPQANNSQTTSPPVQKEAPADKEKEPIHSNIKAYYGDEQQTKLVEKQVAISYKEEKDKYTAALWTLKKAPKDSNLVPLAEALGFKSAVLKDKKLTVDVTVSGEGRLGAPGEQMLLEAMKKTLFQFPEVDAIDILVDGKPAESLMGHMDLPHPMKREK</sequence>
<evidence type="ECO:0000259" key="2">
    <source>
        <dbReference type="Pfam" id="PF10646"/>
    </source>
</evidence>
<reference evidence="3 4" key="1">
    <citation type="submission" date="2017-07" db="EMBL/GenBank/DDBJ databases">
        <title>Genome sequencing and assembly of Paenibacillus rigui.</title>
        <authorList>
            <person name="Mayilraj S."/>
        </authorList>
    </citation>
    <scope>NUCLEOTIDE SEQUENCE [LARGE SCALE GENOMIC DNA]</scope>
    <source>
        <strain evidence="3 4">JCM 16352</strain>
    </source>
</reference>
<accession>A0A229UGK8</accession>
<gene>
    <name evidence="3" type="ORF">CF651_30410</name>
</gene>
<dbReference type="InterPro" id="IPR019606">
    <property type="entry name" value="GerMN"/>
</dbReference>
<evidence type="ECO:0000313" key="4">
    <source>
        <dbReference type="Proteomes" id="UP000215509"/>
    </source>
</evidence>
<evidence type="ECO:0000313" key="3">
    <source>
        <dbReference type="EMBL" id="OXM82534.1"/>
    </source>
</evidence>
<dbReference type="Pfam" id="PF10646">
    <property type="entry name" value="Germane"/>
    <property type="match status" value="1"/>
</dbReference>
<dbReference type="RefSeq" id="WP_094018619.1">
    <property type="nucleotide sequence ID" value="NZ_NMQW01000066.1"/>
</dbReference>
<feature type="compositionally biased region" description="Polar residues" evidence="1">
    <location>
        <begin position="40"/>
        <end position="51"/>
    </location>
</feature>
<dbReference type="OrthoDB" id="1954033at2"/>
<evidence type="ECO:0000256" key="1">
    <source>
        <dbReference type="SAM" id="MobiDB-lite"/>
    </source>
</evidence>
<feature type="compositionally biased region" description="Basic and acidic residues" evidence="1">
    <location>
        <begin position="56"/>
        <end position="65"/>
    </location>
</feature>
<protein>
    <recommendedName>
        <fullName evidence="2">GerMN domain-containing protein</fullName>
    </recommendedName>
</protein>